<evidence type="ECO:0000256" key="1">
    <source>
        <dbReference type="SAM" id="MobiDB-lite"/>
    </source>
</evidence>
<keyword evidence="3" id="KW-1185">Reference proteome</keyword>
<protein>
    <submittedName>
        <fullName evidence="2">Uncharacterized protein</fullName>
    </submittedName>
</protein>
<organism evidence="2 3">
    <name type="scientific">Cohnella phaseoli</name>
    <dbReference type="NCBI Taxonomy" id="456490"/>
    <lineage>
        <taxon>Bacteria</taxon>
        <taxon>Bacillati</taxon>
        <taxon>Bacillota</taxon>
        <taxon>Bacilli</taxon>
        <taxon>Bacillales</taxon>
        <taxon>Paenibacillaceae</taxon>
        <taxon>Cohnella</taxon>
    </lineage>
</organism>
<evidence type="ECO:0000313" key="3">
    <source>
        <dbReference type="Proteomes" id="UP000256977"/>
    </source>
</evidence>
<dbReference type="Proteomes" id="UP000256977">
    <property type="component" value="Unassembled WGS sequence"/>
</dbReference>
<dbReference type="RefSeq" id="WP_116064838.1">
    <property type="nucleotide sequence ID" value="NZ_QRDZ01000038.1"/>
</dbReference>
<reference evidence="2 3" key="1">
    <citation type="submission" date="2018-07" db="EMBL/GenBank/DDBJ databases">
        <title>Genomic Encyclopedia of Type Strains, Phase III (KMG-III): the genomes of soil and plant-associated and newly described type strains.</title>
        <authorList>
            <person name="Whitman W."/>
        </authorList>
    </citation>
    <scope>NUCLEOTIDE SEQUENCE [LARGE SCALE GENOMIC DNA]</scope>
    <source>
        <strain evidence="2 3">CECT 7287</strain>
    </source>
</reference>
<gene>
    <name evidence="2" type="ORF">DFP98_13825</name>
</gene>
<sequence length="164" mass="18303">MLSFEEKLAIMQSFPELQRKDVSLGRVNFHYDASLTDKKNVGYHFHPNGNGYVYAVGLDGVETDGKGFANVRDYDEPQLRELVVRSIRMLGGGSSSGGSAKAANTETDGATGEKWRNDAGDELLLQFEDDMWYLFAGLNLEMAFETREEAEEYLADEGFVIARN</sequence>
<dbReference type="EMBL" id="QRDZ01000038">
    <property type="protein sequence ID" value="RED56660.1"/>
    <property type="molecule type" value="Genomic_DNA"/>
</dbReference>
<evidence type="ECO:0000313" key="2">
    <source>
        <dbReference type="EMBL" id="RED56660.1"/>
    </source>
</evidence>
<name>A0A3D9I4S1_9BACL</name>
<proteinExistence type="predicted"/>
<accession>A0A3D9I4S1</accession>
<dbReference type="OrthoDB" id="2360619at2"/>
<feature type="region of interest" description="Disordered" evidence="1">
    <location>
        <begin position="93"/>
        <end position="115"/>
    </location>
</feature>
<comment type="caution">
    <text evidence="2">The sequence shown here is derived from an EMBL/GenBank/DDBJ whole genome shotgun (WGS) entry which is preliminary data.</text>
</comment>
<dbReference type="AlphaFoldDB" id="A0A3D9I4S1"/>